<accession>A0A401WDS3</accession>
<keyword evidence="4" id="KW-1185">Reference proteome</keyword>
<dbReference type="RefSeq" id="WP_170251959.1">
    <property type="nucleotide sequence ID" value="NZ_BHZD01000001.1"/>
</dbReference>
<keyword evidence="1 2" id="KW-0732">Signal</keyword>
<comment type="caution">
    <text evidence="3">The sequence shown here is derived from an EMBL/GenBank/DDBJ whole genome shotgun (WGS) entry which is preliminary data.</text>
</comment>
<evidence type="ECO:0000313" key="4">
    <source>
        <dbReference type="Proteomes" id="UP000286746"/>
    </source>
</evidence>
<dbReference type="Gene3D" id="2.40.128.340">
    <property type="match status" value="1"/>
</dbReference>
<proteinExistence type="predicted"/>
<name>A0A401WDS3_STREY</name>
<dbReference type="EMBL" id="BHZD01000001">
    <property type="protein sequence ID" value="GCD47496.1"/>
    <property type="molecule type" value="Genomic_DNA"/>
</dbReference>
<dbReference type="InterPro" id="IPR013517">
    <property type="entry name" value="FG-GAP"/>
</dbReference>
<evidence type="ECO:0000256" key="2">
    <source>
        <dbReference type="SAM" id="SignalP"/>
    </source>
</evidence>
<organism evidence="3 4">
    <name type="scientific">Streptomyces paromomycinus</name>
    <name type="common">Streptomyces rimosus subsp. paromomycinus</name>
    <dbReference type="NCBI Taxonomy" id="92743"/>
    <lineage>
        <taxon>Bacteria</taxon>
        <taxon>Bacillati</taxon>
        <taxon>Actinomycetota</taxon>
        <taxon>Actinomycetes</taxon>
        <taxon>Kitasatosporales</taxon>
        <taxon>Streptomycetaceae</taxon>
        <taxon>Streptomyces</taxon>
    </lineage>
</organism>
<protein>
    <submittedName>
        <fullName evidence="3">ATP/GTP-binding protein</fullName>
    </submittedName>
</protein>
<dbReference type="SUPFAM" id="SSF69318">
    <property type="entry name" value="Integrin alpha N-terminal domain"/>
    <property type="match status" value="1"/>
</dbReference>
<dbReference type="AlphaFoldDB" id="A0A401WDS3"/>
<dbReference type="Proteomes" id="UP000286746">
    <property type="component" value="Unassembled WGS sequence"/>
</dbReference>
<evidence type="ECO:0000313" key="3">
    <source>
        <dbReference type="EMBL" id="GCD47496.1"/>
    </source>
</evidence>
<feature type="chain" id="PRO_5019112305" evidence="2">
    <location>
        <begin position="33"/>
        <end position="163"/>
    </location>
</feature>
<dbReference type="PANTHER" id="PTHR46580">
    <property type="entry name" value="SENSOR KINASE-RELATED"/>
    <property type="match status" value="1"/>
</dbReference>
<sequence length="163" mass="16867">MPSGRPRTSWSAGLVAVAAATVTLTVALPAHAVAGDPAPDGAYAFAARLDIGDGKFAAPVPVTKPWTYSQTTAGDFNGDGIADLVACDDKKNLWLFPGKKGGTFAEKVWLTGGWKYTQTVAGDFTGSGKADLIARDDDTGTVLRWAGRGNGTFAARVPVSSSY</sequence>
<feature type="signal peptide" evidence="2">
    <location>
        <begin position="1"/>
        <end position="32"/>
    </location>
</feature>
<gene>
    <name evidence="3" type="ORF">GKJPGBOP_07262</name>
</gene>
<reference evidence="3 4" key="1">
    <citation type="submission" date="2018-11" db="EMBL/GenBank/DDBJ databases">
        <title>Whole genome sequence of Streptomyces paromomycinus NBRC 15454(T).</title>
        <authorList>
            <person name="Komaki H."/>
            <person name="Tamura T."/>
        </authorList>
    </citation>
    <scope>NUCLEOTIDE SEQUENCE [LARGE SCALE GENOMIC DNA]</scope>
    <source>
        <strain evidence="3 4">NBRC 15454</strain>
    </source>
</reference>
<dbReference type="InterPro" id="IPR028994">
    <property type="entry name" value="Integrin_alpha_N"/>
</dbReference>
<dbReference type="Pfam" id="PF13517">
    <property type="entry name" value="FG-GAP_3"/>
    <property type="match status" value="1"/>
</dbReference>
<evidence type="ECO:0000256" key="1">
    <source>
        <dbReference type="ARBA" id="ARBA00022729"/>
    </source>
</evidence>